<dbReference type="GO" id="GO:0050660">
    <property type="term" value="F:flavin adenine dinucleotide binding"/>
    <property type="evidence" value="ECO:0007669"/>
    <property type="project" value="UniProtKB-UniRule"/>
</dbReference>
<keyword evidence="9" id="KW-1185">Reference proteome</keyword>
<keyword evidence="4 6" id="KW-0521">NADP</keyword>
<comment type="caution">
    <text evidence="6">Lacks conserved residue(s) required for the propagation of feature annotation.</text>
</comment>
<feature type="binding site" evidence="6">
    <location>
        <position position="35"/>
    </location>
    <ligand>
        <name>FAD</name>
        <dbReference type="ChEBI" id="CHEBI:57692"/>
    </ligand>
</feature>
<dbReference type="InterPro" id="IPR023753">
    <property type="entry name" value="FAD/NAD-binding_dom"/>
</dbReference>
<feature type="binding site" evidence="6">
    <location>
        <position position="326"/>
    </location>
    <ligand>
        <name>FAD</name>
        <dbReference type="ChEBI" id="CHEBI:57692"/>
    </ligand>
</feature>
<keyword evidence="5 6" id="KW-0560">Oxidoreductase</keyword>
<evidence type="ECO:0000259" key="7">
    <source>
        <dbReference type="Pfam" id="PF07992"/>
    </source>
</evidence>
<dbReference type="InterPro" id="IPR050097">
    <property type="entry name" value="Ferredoxin-NADP_redctase_2"/>
</dbReference>
<evidence type="ECO:0000256" key="2">
    <source>
        <dbReference type="ARBA" id="ARBA00022630"/>
    </source>
</evidence>
<dbReference type="GO" id="GO:0050661">
    <property type="term" value="F:NADP binding"/>
    <property type="evidence" value="ECO:0007669"/>
    <property type="project" value="UniProtKB-UniRule"/>
</dbReference>
<proteinExistence type="inferred from homology"/>
<feature type="binding site" evidence="6">
    <location>
        <position position="43"/>
    </location>
    <ligand>
        <name>FAD</name>
        <dbReference type="ChEBI" id="CHEBI:57692"/>
    </ligand>
</feature>
<keyword evidence="3 6" id="KW-0274">FAD</keyword>
<reference evidence="8" key="2">
    <citation type="journal article" date="2023" name="PLoS ONE">
        <title>Philodulcilactobacillus myokoensis gen. nov., sp. nov., a fructophilic, acidophilic, and agar-phobic lactic acid bacterium isolated from fermented vegetable extracts.</title>
        <authorList>
            <person name="Kouya T."/>
            <person name="Ishiyama Y."/>
            <person name="Ohashi S."/>
            <person name="Kumakubo R."/>
            <person name="Yamazaki T."/>
            <person name="Otaki T."/>
        </authorList>
    </citation>
    <scope>NUCLEOTIDE SEQUENCE</scope>
    <source>
        <strain evidence="8">WR16-4</strain>
    </source>
</reference>
<dbReference type="Proteomes" id="UP001144204">
    <property type="component" value="Unassembled WGS sequence"/>
</dbReference>
<dbReference type="EMBL" id="BRPL01000002">
    <property type="protein sequence ID" value="GLB47324.1"/>
    <property type="molecule type" value="Genomic_DNA"/>
</dbReference>
<dbReference type="PANTHER" id="PTHR48105">
    <property type="entry name" value="THIOREDOXIN REDUCTASE 1-RELATED-RELATED"/>
    <property type="match status" value="1"/>
</dbReference>
<comment type="caution">
    <text evidence="8">The sequence shown here is derived from an EMBL/GenBank/DDBJ whole genome shotgun (WGS) entry which is preliminary data.</text>
</comment>
<evidence type="ECO:0000256" key="3">
    <source>
        <dbReference type="ARBA" id="ARBA00022827"/>
    </source>
</evidence>
<feature type="binding site" evidence="6">
    <location>
        <position position="286"/>
    </location>
    <ligand>
        <name>FAD</name>
        <dbReference type="ChEBI" id="CHEBI:57692"/>
    </ligand>
</feature>
<dbReference type="InterPro" id="IPR022890">
    <property type="entry name" value="Fd--NADP_Rdtase_type_2"/>
</dbReference>
<dbReference type="GO" id="GO:0004324">
    <property type="term" value="F:ferredoxin-NADP+ reductase activity"/>
    <property type="evidence" value="ECO:0007669"/>
    <property type="project" value="UniProtKB-UniRule"/>
</dbReference>
<comment type="catalytic activity">
    <reaction evidence="6">
        <text>2 reduced [2Fe-2S]-[ferredoxin] + NADP(+) + H(+) = 2 oxidized [2Fe-2S]-[ferredoxin] + NADPH</text>
        <dbReference type="Rhea" id="RHEA:20125"/>
        <dbReference type="Rhea" id="RHEA-COMP:10000"/>
        <dbReference type="Rhea" id="RHEA-COMP:10001"/>
        <dbReference type="ChEBI" id="CHEBI:15378"/>
        <dbReference type="ChEBI" id="CHEBI:33737"/>
        <dbReference type="ChEBI" id="CHEBI:33738"/>
        <dbReference type="ChEBI" id="CHEBI:57783"/>
        <dbReference type="ChEBI" id="CHEBI:58349"/>
        <dbReference type="EC" id="1.18.1.2"/>
    </reaction>
</comment>
<dbReference type="PRINTS" id="PR00469">
    <property type="entry name" value="PNDRDTASEII"/>
</dbReference>
<evidence type="ECO:0000256" key="1">
    <source>
        <dbReference type="ARBA" id="ARBA00011738"/>
    </source>
</evidence>
<feature type="domain" description="FAD/NAD(P)-binding" evidence="7">
    <location>
        <begin position="6"/>
        <end position="293"/>
    </location>
</feature>
<comment type="similarity">
    <text evidence="6">Belongs to the ferredoxin--NADP reductase type 2 family.</text>
</comment>
<gene>
    <name evidence="8" type="ORF">WR164_13030</name>
</gene>
<feature type="binding site" evidence="6">
    <location>
        <position position="121"/>
    </location>
    <ligand>
        <name>FAD</name>
        <dbReference type="ChEBI" id="CHEBI:57692"/>
    </ligand>
</feature>
<dbReference type="RefSeq" id="WP_286136786.1">
    <property type="nucleotide sequence ID" value="NZ_BRPL01000002.1"/>
</dbReference>
<dbReference type="EC" id="1.18.1.2" evidence="6"/>
<sequence length="333" mass="36782">MNQSIYDITIIGGGPAGMFAGFYAALHDAKVQIIESLSELGGQVTALYPKKNILDVAGFTGVSGAKLVQKLNQQLDSMNVDVHLNTPVSNIRPLDDGYQVIAKNYQTKTKSIIIATGNGAFKPRQLMADGVDKVNHQQLFYGVKAPNQFKNQTVLVAGGGDSAIDHALMLEKTAKQVYLLHRRDTFRGLEHMVDLVKKSSIKLETPYLIKKLTNDNDGKINISAKKMHSNNEMKSFLVDKVVIDYGFVSNNRMIRKWQIDLKQQHRMIPVNVALQTNLPHVSAIGDIATYQGKQDIIATAFGEVPIAVNSIIKQLYPDKNMAVHSTSLNPNRN</sequence>
<dbReference type="PRINTS" id="PR00368">
    <property type="entry name" value="FADPNR"/>
</dbReference>
<dbReference type="HAMAP" id="MF_01685">
    <property type="entry name" value="FENR2"/>
    <property type="match status" value="1"/>
</dbReference>
<dbReference type="SUPFAM" id="SSF51905">
    <property type="entry name" value="FAD/NAD(P)-binding domain"/>
    <property type="match status" value="1"/>
</dbReference>
<protein>
    <recommendedName>
        <fullName evidence="6">Ferredoxin--NADP reductase</fullName>
        <shortName evidence="6">FNR</shortName>
        <shortName evidence="6">Fd-NADP(+) reductase</shortName>
        <ecNumber evidence="6">1.18.1.2</ecNumber>
    </recommendedName>
</protein>
<keyword evidence="2 6" id="KW-0285">Flavoprotein</keyword>
<dbReference type="Gene3D" id="3.50.50.60">
    <property type="entry name" value="FAD/NAD(P)-binding domain"/>
    <property type="match status" value="2"/>
</dbReference>
<reference evidence="8" key="1">
    <citation type="submission" date="2022-07" db="EMBL/GenBank/DDBJ databases">
        <authorList>
            <person name="Kouya T."/>
            <person name="Ishiyama Y."/>
        </authorList>
    </citation>
    <scope>NUCLEOTIDE SEQUENCE</scope>
    <source>
        <strain evidence="8">WR16-4</strain>
    </source>
</reference>
<evidence type="ECO:0000313" key="8">
    <source>
        <dbReference type="EMBL" id="GLB47324.1"/>
    </source>
</evidence>
<comment type="subunit">
    <text evidence="1 6">Homodimer.</text>
</comment>
<dbReference type="Pfam" id="PF07992">
    <property type="entry name" value="Pyr_redox_2"/>
    <property type="match status" value="1"/>
</dbReference>
<feature type="binding site" evidence="6">
    <location>
        <position position="88"/>
    </location>
    <ligand>
        <name>FAD</name>
        <dbReference type="ChEBI" id="CHEBI:57692"/>
    </ligand>
</feature>
<organism evidence="8 9">
    <name type="scientific">Philodulcilactobacillus myokoensis</name>
    <dbReference type="NCBI Taxonomy" id="2929573"/>
    <lineage>
        <taxon>Bacteria</taxon>
        <taxon>Bacillati</taxon>
        <taxon>Bacillota</taxon>
        <taxon>Bacilli</taxon>
        <taxon>Lactobacillales</taxon>
        <taxon>Lactobacillaceae</taxon>
        <taxon>Philodulcilactobacillus</taxon>
    </lineage>
</organism>
<evidence type="ECO:0000256" key="5">
    <source>
        <dbReference type="ARBA" id="ARBA00023002"/>
    </source>
</evidence>
<name>A0A9W6B401_9LACO</name>
<evidence type="ECO:0000256" key="6">
    <source>
        <dbReference type="HAMAP-Rule" id="MF_01685"/>
    </source>
</evidence>
<comment type="cofactor">
    <cofactor evidence="6">
        <name>FAD</name>
        <dbReference type="ChEBI" id="CHEBI:57692"/>
    </cofactor>
    <text evidence="6">Binds 1 FAD per subunit.</text>
</comment>
<dbReference type="InterPro" id="IPR036188">
    <property type="entry name" value="FAD/NAD-bd_sf"/>
</dbReference>
<evidence type="ECO:0000256" key="4">
    <source>
        <dbReference type="ARBA" id="ARBA00022857"/>
    </source>
</evidence>
<accession>A0A9W6B401</accession>
<feature type="binding site" evidence="6">
    <location>
        <position position="48"/>
    </location>
    <ligand>
        <name>FAD</name>
        <dbReference type="ChEBI" id="CHEBI:57692"/>
    </ligand>
</feature>
<dbReference type="AlphaFoldDB" id="A0A9W6B401"/>
<evidence type="ECO:0000313" key="9">
    <source>
        <dbReference type="Proteomes" id="UP001144204"/>
    </source>
</evidence>